<name>A0A2T3YRB6_TRIA4</name>
<feature type="compositionally biased region" description="Basic and acidic residues" evidence="1">
    <location>
        <begin position="95"/>
        <end position="107"/>
    </location>
</feature>
<proteinExistence type="predicted"/>
<sequence length="113" mass="13122">MPDKISKSVHPKTTRRKSLFKSVIAGANKIDKHCSFCISKGHQECLLSPTNSSRYSECVRLNQSYCDVRGLTSEQLERIAAHHFHLENELEEAEEEHRRTDAKVERLRKQKKM</sequence>
<feature type="region of interest" description="Disordered" evidence="1">
    <location>
        <begin position="91"/>
        <end position="113"/>
    </location>
</feature>
<evidence type="ECO:0000313" key="2">
    <source>
        <dbReference type="EMBL" id="PTB35121.1"/>
    </source>
</evidence>
<dbReference type="Proteomes" id="UP000240493">
    <property type="component" value="Unassembled WGS sequence"/>
</dbReference>
<keyword evidence="3" id="KW-1185">Reference proteome</keyword>
<dbReference type="AlphaFoldDB" id="A0A2T3YRB6"/>
<evidence type="ECO:0000256" key="1">
    <source>
        <dbReference type="SAM" id="MobiDB-lite"/>
    </source>
</evidence>
<accession>A0A2T3YRB6</accession>
<dbReference type="EMBL" id="KZ679281">
    <property type="protein sequence ID" value="PTB35121.1"/>
    <property type="molecule type" value="Genomic_DNA"/>
</dbReference>
<reference evidence="2 3" key="1">
    <citation type="submission" date="2016-07" db="EMBL/GenBank/DDBJ databases">
        <title>Multiple horizontal gene transfer events from other fungi enriched the ability of initially mycotrophic Trichoderma (Ascomycota) to feed on dead plant biomass.</title>
        <authorList>
            <consortium name="DOE Joint Genome Institute"/>
            <person name="Aerts A."/>
            <person name="Atanasova L."/>
            <person name="Chenthamara K."/>
            <person name="Zhang J."/>
            <person name="Grujic M."/>
            <person name="Henrissat B."/>
            <person name="Kuo A."/>
            <person name="Salamov A."/>
            <person name="Lipzen A."/>
            <person name="Labutti K."/>
            <person name="Barry K."/>
            <person name="Miao Y."/>
            <person name="Rahimi M.J."/>
            <person name="Shen Q."/>
            <person name="Grigoriev I.V."/>
            <person name="Kubicek C.P."/>
            <person name="Druzhinina I.S."/>
        </authorList>
    </citation>
    <scope>NUCLEOTIDE SEQUENCE [LARGE SCALE GENOMIC DNA]</scope>
    <source>
        <strain evidence="2 3">CBS 433.97</strain>
    </source>
</reference>
<organism evidence="2 3">
    <name type="scientific">Trichoderma asperellum (strain ATCC 204424 / CBS 433.97 / NBRC 101777)</name>
    <dbReference type="NCBI Taxonomy" id="1042311"/>
    <lineage>
        <taxon>Eukaryota</taxon>
        <taxon>Fungi</taxon>
        <taxon>Dikarya</taxon>
        <taxon>Ascomycota</taxon>
        <taxon>Pezizomycotina</taxon>
        <taxon>Sordariomycetes</taxon>
        <taxon>Hypocreomycetidae</taxon>
        <taxon>Hypocreales</taxon>
        <taxon>Hypocreaceae</taxon>
        <taxon>Trichoderma</taxon>
    </lineage>
</organism>
<evidence type="ECO:0000313" key="3">
    <source>
        <dbReference type="Proteomes" id="UP000240493"/>
    </source>
</evidence>
<dbReference type="OrthoDB" id="5241776at2759"/>
<protein>
    <submittedName>
        <fullName evidence="2">Uncharacterized protein</fullName>
    </submittedName>
</protein>
<gene>
    <name evidence="2" type="ORF">M441DRAFT_63026</name>
</gene>